<evidence type="ECO:0000256" key="1">
    <source>
        <dbReference type="SAM" id="MobiDB-lite"/>
    </source>
</evidence>
<protein>
    <recommendedName>
        <fullName evidence="5">Transmembrane protein</fullName>
    </recommendedName>
</protein>
<name>A0A921RLM6_SORBI</name>
<feature type="transmembrane region" description="Helical" evidence="2">
    <location>
        <begin position="25"/>
        <end position="49"/>
    </location>
</feature>
<evidence type="ECO:0008006" key="5">
    <source>
        <dbReference type="Google" id="ProtNLM"/>
    </source>
</evidence>
<evidence type="ECO:0000256" key="2">
    <source>
        <dbReference type="SAM" id="Phobius"/>
    </source>
</evidence>
<proteinExistence type="predicted"/>
<reference evidence="3" key="2">
    <citation type="submission" date="2020-10" db="EMBL/GenBank/DDBJ databases">
        <authorList>
            <person name="Cooper E.A."/>
            <person name="Brenton Z.W."/>
            <person name="Flinn B.S."/>
            <person name="Jenkins J."/>
            <person name="Shu S."/>
            <person name="Flowers D."/>
            <person name="Luo F."/>
            <person name="Wang Y."/>
            <person name="Xia P."/>
            <person name="Barry K."/>
            <person name="Daum C."/>
            <person name="Lipzen A."/>
            <person name="Yoshinaga Y."/>
            <person name="Schmutz J."/>
            <person name="Saski C."/>
            <person name="Vermerris W."/>
            <person name="Kresovich S."/>
        </authorList>
    </citation>
    <scope>NUCLEOTIDE SEQUENCE</scope>
</reference>
<keyword evidence="2" id="KW-0812">Transmembrane</keyword>
<organism evidence="3 4">
    <name type="scientific">Sorghum bicolor</name>
    <name type="common">Sorghum</name>
    <name type="synonym">Sorghum vulgare</name>
    <dbReference type="NCBI Taxonomy" id="4558"/>
    <lineage>
        <taxon>Eukaryota</taxon>
        <taxon>Viridiplantae</taxon>
        <taxon>Streptophyta</taxon>
        <taxon>Embryophyta</taxon>
        <taxon>Tracheophyta</taxon>
        <taxon>Spermatophyta</taxon>
        <taxon>Magnoliopsida</taxon>
        <taxon>Liliopsida</taxon>
        <taxon>Poales</taxon>
        <taxon>Poaceae</taxon>
        <taxon>PACMAD clade</taxon>
        <taxon>Panicoideae</taxon>
        <taxon>Andropogonodae</taxon>
        <taxon>Andropogoneae</taxon>
        <taxon>Sorghinae</taxon>
        <taxon>Sorghum</taxon>
    </lineage>
</organism>
<keyword evidence="2" id="KW-0472">Membrane</keyword>
<evidence type="ECO:0000313" key="3">
    <source>
        <dbReference type="EMBL" id="KAG0541701.1"/>
    </source>
</evidence>
<keyword evidence="2" id="KW-1133">Transmembrane helix</keyword>
<dbReference type="AlphaFoldDB" id="A0A921RLM6"/>
<dbReference type="Proteomes" id="UP000807115">
    <property type="component" value="Chromosome 2"/>
</dbReference>
<evidence type="ECO:0000313" key="4">
    <source>
        <dbReference type="Proteomes" id="UP000807115"/>
    </source>
</evidence>
<comment type="caution">
    <text evidence="3">The sequence shown here is derived from an EMBL/GenBank/DDBJ whole genome shotgun (WGS) entry which is preliminary data.</text>
</comment>
<dbReference type="EMBL" id="CM027681">
    <property type="protein sequence ID" value="KAG0541701.1"/>
    <property type="molecule type" value="Genomic_DNA"/>
</dbReference>
<feature type="region of interest" description="Disordered" evidence="1">
    <location>
        <begin position="185"/>
        <end position="232"/>
    </location>
</feature>
<gene>
    <name evidence="3" type="ORF">BDA96_02G039900</name>
</gene>
<accession>A0A921RLM6</accession>
<sequence>MADSSSLPAPPPSSSPRDDEATARLLTLLLVVITIIGCAVACVVAALCLRVKQTWHNNKERRRLTKRVVWLRDLLQLLPSSPAEEEKKGGASTTTATTAQAVRTVLARRIEATVSKVDRLVASMSMSMSTCCCLLGFARSYEMARRLERANKDVDEVYTHLLPVVTQIDATHRVEQVLVGVMRRQQGGHTANKNNHSDAQRPARANESNEFDWQPLLSEKNDDQASTVSGGAAFEITVDR</sequence>
<reference evidence="3" key="1">
    <citation type="journal article" date="2019" name="BMC Genomics">
        <title>A new reference genome for Sorghum bicolor reveals high levels of sequence similarity between sweet and grain genotypes: implications for the genetics of sugar metabolism.</title>
        <authorList>
            <person name="Cooper E.A."/>
            <person name="Brenton Z.W."/>
            <person name="Flinn B.S."/>
            <person name="Jenkins J."/>
            <person name="Shu S."/>
            <person name="Flowers D."/>
            <person name="Luo F."/>
            <person name="Wang Y."/>
            <person name="Xia P."/>
            <person name="Barry K."/>
            <person name="Daum C."/>
            <person name="Lipzen A."/>
            <person name="Yoshinaga Y."/>
            <person name="Schmutz J."/>
            <person name="Saski C."/>
            <person name="Vermerris W."/>
            <person name="Kresovich S."/>
        </authorList>
    </citation>
    <scope>NUCLEOTIDE SEQUENCE</scope>
</reference>